<dbReference type="EMBL" id="OM869674">
    <property type="protein sequence ID" value="UPW41821.1"/>
    <property type="molecule type" value="Genomic_DNA"/>
</dbReference>
<accession>A0A976N2E7</accession>
<name>A0A976N2E7_9VIRU</name>
<protein>
    <submittedName>
        <fullName evidence="1">Capsid protein</fullName>
    </submittedName>
</protein>
<organism evidence="1">
    <name type="scientific">Peromfec virus RodF5_38</name>
    <dbReference type="NCBI Taxonomy" id="2929281"/>
    <lineage>
        <taxon>Viruses</taxon>
        <taxon>Monodnaviria</taxon>
        <taxon>Shotokuvirae</taxon>
        <taxon>Cressdnaviricota</taxon>
        <taxon>Repensiviricetes</taxon>
        <taxon>Geplafuvirales</taxon>
        <taxon>Genomoviridae</taxon>
        <taxon>Gemycircularvirus</taxon>
    </lineage>
</organism>
<sequence length="312" mass="35190">MAYRRRAPAKRGYKAAAKKRYAGRSKYRRSYAKRRTYRKPAMTKKRILDVSSRKKRNGMLGWTNTGSTSGASIPLGIGSATVAGNMTGLFMFCPTAMNLLQGPSNPNYAINAAERTATTCYMRGFAENLRIQTNTHIPWFHRRICFTWRGLGPFNTINSADTPTQPYAPFTDTSNGMQRLMLNMQVNNMSATVAAQWVYIFKGAVNVDWNDVVAAPVDTARVDLKFDKTWLIKSSNESGTIVERKLWHPMNKNLVYDDDEIGESMTTSYYSVDSKQGMGDYYIYDIFQAGLGGSTTDLINISPNSTMYWHEK</sequence>
<proteinExistence type="predicted"/>
<reference evidence="1" key="1">
    <citation type="submission" date="2022-02" db="EMBL/GenBank/DDBJ databases">
        <title>Towards deciphering the DNA virus diversity associated with rodent species in the families Cricetidae and Heteromyidae.</title>
        <authorList>
            <person name="Lund M."/>
            <person name="Larsen B.B."/>
            <person name="Gryseels S."/>
            <person name="Kraberger S."/>
            <person name="Rowsey D.M."/>
            <person name="Steger L."/>
            <person name="Yule K.M."/>
            <person name="Upham N.S."/>
            <person name="Worobey M."/>
            <person name="Van Doorslaer K."/>
            <person name="Varsani A."/>
        </authorList>
    </citation>
    <scope>NUCLEOTIDE SEQUENCE</scope>
    <source>
        <strain evidence="1">NeonRodF5_38</strain>
    </source>
</reference>
<evidence type="ECO:0000313" key="1">
    <source>
        <dbReference type="EMBL" id="UPW41821.1"/>
    </source>
</evidence>